<keyword evidence="2" id="KW-1185">Reference proteome</keyword>
<organism evidence="1 2">
    <name type="scientific">Lactobacillus colini</name>
    <dbReference type="NCBI Taxonomy" id="1819254"/>
    <lineage>
        <taxon>Bacteria</taxon>
        <taxon>Bacillati</taxon>
        <taxon>Bacillota</taxon>
        <taxon>Bacilli</taxon>
        <taxon>Lactobacillales</taxon>
        <taxon>Lactobacillaceae</taxon>
        <taxon>Lactobacillus</taxon>
    </lineage>
</organism>
<evidence type="ECO:0000313" key="1">
    <source>
        <dbReference type="EMBL" id="MBP2057934.1"/>
    </source>
</evidence>
<protein>
    <submittedName>
        <fullName evidence="1">Uncharacterized protein</fullName>
    </submittedName>
</protein>
<proteinExistence type="predicted"/>
<accession>A0ABS4MEX4</accession>
<name>A0ABS4MEX4_9LACO</name>
<reference evidence="1 2" key="1">
    <citation type="submission" date="2021-03" db="EMBL/GenBank/DDBJ databases">
        <title>Genomic Encyclopedia of Type Strains, Phase IV (KMG-IV): sequencing the most valuable type-strain genomes for metagenomic binning, comparative biology and taxonomic classification.</title>
        <authorList>
            <person name="Goeker M."/>
        </authorList>
    </citation>
    <scope>NUCLEOTIDE SEQUENCE [LARGE SCALE GENOMIC DNA]</scope>
    <source>
        <strain evidence="1 2">DSM 101872</strain>
    </source>
</reference>
<dbReference type="RefSeq" id="WP_209686676.1">
    <property type="nucleotide sequence ID" value="NZ_JAGGLU010000005.1"/>
</dbReference>
<comment type="caution">
    <text evidence="1">The sequence shown here is derived from an EMBL/GenBank/DDBJ whole genome shotgun (WGS) entry which is preliminary data.</text>
</comment>
<dbReference type="EMBL" id="JAGGLU010000005">
    <property type="protein sequence ID" value="MBP2057934.1"/>
    <property type="molecule type" value="Genomic_DNA"/>
</dbReference>
<sequence>MTDLELYREELIRETKREDEENAIFKMIRALRTFSVPDSQILKILSDSYGSSFSNDELKNMLKLAE</sequence>
<gene>
    <name evidence="1" type="ORF">J2Z60_001109</name>
</gene>
<evidence type="ECO:0000313" key="2">
    <source>
        <dbReference type="Proteomes" id="UP001519292"/>
    </source>
</evidence>
<dbReference type="Proteomes" id="UP001519292">
    <property type="component" value="Unassembled WGS sequence"/>
</dbReference>